<sequence>MTPRGYWFSHNPDKAWAEKFFLAYIPVFFAYNALMQQTGWLDAGNFWHITQNLIMWFPFCVIVPWVLRRNSGVPWQQSYWFKLNVYMAVFIFFCTYFHTEYFFDVLGLRYRFNDVSLHFDSVLVGPDEATALAQHKKVPPGMYLNSIAFFIVYHTAAVVVMRRIRSMTGGWGKSGRTLAWMVIVATTALFFAWAETYFYITDDAAANVWYVDLERMLKWGSIYYAMYFIVSFPNVFRLDEESADWSLSRTVLEACAVSAISLLLLDLWALILGPVVTA</sequence>
<dbReference type="GO" id="GO:0047793">
    <property type="term" value="F:cycloeucalenol cycloisomerase activity"/>
    <property type="evidence" value="ECO:0007669"/>
    <property type="project" value="UniProtKB-EC"/>
</dbReference>
<feature type="transmembrane region" description="Helical" evidence="1">
    <location>
        <begin position="250"/>
        <end position="271"/>
    </location>
</feature>
<feature type="transmembrane region" description="Helical" evidence="1">
    <location>
        <begin position="79"/>
        <end position="98"/>
    </location>
</feature>
<dbReference type="PANTHER" id="PTHR35136:SF1">
    <property type="entry name" value="CYCLOEUCALENOL CYCLOISOMERASE"/>
    <property type="match status" value="1"/>
</dbReference>
<keyword evidence="1" id="KW-1133">Transmembrane helix</keyword>
<dbReference type="AlphaFoldDB" id="A0A7W4W8G4"/>
<feature type="transmembrane region" description="Helical" evidence="1">
    <location>
        <begin position="220"/>
        <end position="238"/>
    </location>
</feature>
<gene>
    <name evidence="2" type="ORF">FHR99_003068</name>
</gene>
<keyword evidence="2" id="KW-0413">Isomerase</keyword>
<feature type="transmembrane region" description="Helical" evidence="1">
    <location>
        <begin position="142"/>
        <end position="160"/>
    </location>
</feature>
<organism evidence="2 3">
    <name type="scientific">Litorivivens lipolytica</name>
    <dbReference type="NCBI Taxonomy" id="1524264"/>
    <lineage>
        <taxon>Bacteria</taxon>
        <taxon>Pseudomonadati</taxon>
        <taxon>Pseudomonadota</taxon>
        <taxon>Gammaproteobacteria</taxon>
        <taxon>Litorivivens</taxon>
    </lineage>
</organism>
<evidence type="ECO:0000313" key="2">
    <source>
        <dbReference type="EMBL" id="MBB3048794.1"/>
    </source>
</evidence>
<keyword evidence="1" id="KW-0472">Membrane</keyword>
<name>A0A7W4W8G4_9GAMM</name>
<evidence type="ECO:0000256" key="1">
    <source>
        <dbReference type="SAM" id="Phobius"/>
    </source>
</evidence>
<dbReference type="EMBL" id="JACHWY010000003">
    <property type="protein sequence ID" value="MBB3048794.1"/>
    <property type="molecule type" value="Genomic_DNA"/>
</dbReference>
<dbReference type="RefSeq" id="WP_183411556.1">
    <property type="nucleotide sequence ID" value="NZ_JACHWY010000003.1"/>
</dbReference>
<evidence type="ECO:0000313" key="3">
    <source>
        <dbReference type="Proteomes" id="UP000537130"/>
    </source>
</evidence>
<feature type="transmembrane region" description="Helical" evidence="1">
    <location>
        <begin position="180"/>
        <end position="200"/>
    </location>
</feature>
<accession>A0A7W4W8G4</accession>
<keyword evidence="1" id="KW-0812">Transmembrane</keyword>
<protein>
    <submittedName>
        <fullName evidence="2">Cycloeucalenol cycloisomerase</fullName>
        <ecNumber evidence="2">5.5.1.9</ecNumber>
    </submittedName>
</protein>
<dbReference type="EC" id="5.5.1.9" evidence="2"/>
<keyword evidence="3" id="KW-1185">Reference proteome</keyword>
<dbReference type="PANTHER" id="PTHR35136">
    <property type="entry name" value="CYCLOEUCALENOL CYCLOISOMERASE"/>
    <property type="match status" value="1"/>
</dbReference>
<proteinExistence type="predicted"/>
<dbReference type="Proteomes" id="UP000537130">
    <property type="component" value="Unassembled WGS sequence"/>
</dbReference>
<feature type="transmembrane region" description="Helical" evidence="1">
    <location>
        <begin position="21"/>
        <end position="40"/>
    </location>
</feature>
<reference evidence="2 3" key="1">
    <citation type="submission" date="2020-08" db="EMBL/GenBank/DDBJ databases">
        <title>Genomic Encyclopedia of Type Strains, Phase III (KMG-III): the genomes of soil and plant-associated and newly described type strains.</title>
        <authorList>
            <person name="Whitman W."/>
        </authorList>
    </citation>
    <scope>NUCLEOTIDE SEQUENCE [LARGE SCALE GENOMIC DNA]</scope>
    <source>
        <strain evidence="2 3">CECT 8654</strain>
    </source>
</reference>
<feature type="transmembrane region" description="Helical" evidence="1">
    <location>
        <begin position="46"/>
        <end position="67"/>
    </location>
</feature>
<comment type="caution">
    <text evidence="2">The sequence shown here is derived from an EMBL/GenBank/DDBJ whole genome shotgun (WGS) entry which is preliminary data.</text>
</comment>
<dbReference type="InterPro" id="IPR020532">
    <property type="entry name" value="Cycloeucalenol_cycloisomerase"/>
</dbReference>